<name>A0ABS2GPX8_9BURK</name>
<dbReference type="Proteomes" id="UP000777002">
    <property type="component" value="Unassembled WGS sequence"/>
</dbReference>
<evidence type="ECO:0000256" key="1">
    <source>
        <dbReference type="ARBA" id="ARBA00012519"/>
    </source>
</evidence>
<evidence type="ECO:0000313" key="9">
    <source>
        <dbReference type="EMBL" id="MBM6927893.1"/>
    </source>
</evidence>
<proteinExistence type="predicted"/>
<organism evidence="9 10">
    <name type="scientific">Parasutterella secunda</name>
    <dbReference type="NCBI Taxonomy" id="626947"/>
    <lineage>
        <taxon>Bacteria</taxon>
        <taxon>Pseudomonadati</taxon>
        <taxon>Pseudomonadota</taxon>
        <taxon>Betaproteobacteria</taxon>
        <taxon>Burkholderiales</taxon>
        <taxon>Sutterellaceae</taxon>
        <taxon>Parasutterella</taxon>
    </lineage>
</organism>
<keyword evidence="2" id="KW-0808">Transferase</keyword>
<protein>
    <recommendedName>
        <fullName evidence="1">D-glycero-beta-D-manno-heptose 1-phosphate adenylyltransferase</fullName>
        <ecNumber evidence="1">2.7.7.70</ecNumber>
    </recommendedName>
</protein>
<keyword evidence="5" id="KW-0067">ATP-binding</keyword>
<dbReference type="InterPro" id="IPR050385">
    <property type="entry name" value="Archaeal_FAD_synthase"/>
</dbReference>
<dbReference type="NCBIfam" id="TIGR00125">
    <property type="entry name" value="cyt_tran_rel"/>
    <property type="match status" value="1"/>
</dbReference>
<dbReference type="InterPro" id="IPR004821">
    <property type="entry name" value="Cyt_trans-like"/>
</dbReference>
<keyword evidence="10" id="KW-1185">Reference proteome</keyword>
<dbReference type="PANTHER" id="PTHR43793:SF2">
    <property type="entry name" value="BIFUNCTIONAL PROTEIN HLDE"/>
    <property type="match status" value="1"/>
</dbReference>
<reference evidence="9 10" key="1">
    <citation type="journal article" date="2021" name="Sci. Rep.">
        <title>The distribution of antibiotic resistance genes in chicken gut microbiota commensals.</title>
        <authorList>
            <person name="Juricova H."/>
            <person name="Matiasovicova J."/>
            <person name="Kubasova T."/>
            <person name="Cejkova D."/>
            <person name="Rychlik I."/>
        </authorList>
    </citation>
    <scope>NUCLEOTIDE SEQUENCE [LARGE SCALE GENOMIC DNA]</scope>
    <source>
        <strain evidence="9 10">An562</strain>
    </source>
</reference>
<gene>
    <name evidence="9" type="primary">rfaE2</name>
    <name evidence="9" type="ORF">H5985_01165</name>
</gene>
<dbReference type="EC" id="2.7.7.70" evidence="1"/>
<dbReference type="Pfam" id="PF01467">
    <property type="entry name" value="CTP_transf_like"/>
    <property type="match status" value="1"/>
</dbReference>
<dbReference type="NCBIfam" id="TIGR02199">
    <property type="entry name" value="rfaE_dom_II"/>
    <property type="match status" value="1"/>
</dbReference>
<evidence type="ECO:0000256" key="4">
    <source>
        <dbReference type="ARBA" id="ARBA00022741"/>
    </source>
</evidence>
<evidence type="ECO:0000256" key="6">
    <source>
        <dbReference type="ARBA" id="ARBA00023277"/>
    </source>
</evidence>
<evidence type="ECO:0000313" key="10">
    <source>
        <dbReference type="Proteomes" id="UP000777002"/>
    </source>
</evidence>
<dbReference type="InterPro" id="IPR011914">
    <property type="entry name" value="RfaE_dom_II"/>
</dbReference>
<keyword evidence="6" id="KW-0119">Carbohydrate metabolism</keyword>
<evidence type="ECO:0000256" key="2">
    <source>
        <dbReference type="ARBA" id="ARBA00022679"/>
    </source>
</evidence>
<evidence type="ECO:0000256" key="3">
    <source>
        <dbReference type="ARBA" id="ARBA00022695"/>
    </source>
</evidence>
<dbReference type="EMBL" id="JACJKX010000001">
    <property type="protein sequence ID" value="MBM6927893.1"/>
    <property type="molecule type" value="Genomic_DNA"/>
</dbReference>
<dbReference type="InterPro" id="IPR014729">
    <property type="entry name" value="Rossmann-like_a/b/a_fold"/>
</dbReference>
<comment type="caution">
    <text evidence="9">The sequence shown here is derived from an EMBL/GenBank/DDBJ whole genome shotgun (WGS) entry which is preliminary data.</text>
</comment>
<evidence type="ECO:0000256" key="7">
    <source>
        <dbReference type="ARBA" id="ARBA00047428"/>
    </source>
</evidence>
<dbReference type="GO" id="GO:0016779">
    <property type="term" value="F:nucleotidyltransferase activity"/>
    <property type="evidence" value="ECO:0007669"/>
    <property type="project" value="UniProtKB-KW"/>
</dbReference>
<dbReference type="PANTHER" id="PTHR43793">
    <property type="entry name" value="FAD SYNTHASE"/>
    <property type="match status" value="1"/>
</dbReference>
<dbReference type="SUPFAM" id="SSF52374">
    <property type="entry name" value="Nucleotidylyl transferase"/>
    <property type="match status" value="1"/>
</dbReference>
<evidence type="ECO:0000259" key="8">
    <source>
        <dbReference type="Pfam" id="PF01467"/>
    </source>
</evidence>
<sequence length="170" mass="18571">MSTRLPAPDFENKITDMQHLSERASRLPHPIVMTNGVFDILHRGHVTYLAQAKALGASLVVAINSDSSVKMLGKGEERPINTEADRAAVLAALQSVDLVVIFEDKVPLKAVEAAQPDIYVKGGDYKIEDLPEAKLVATWGAKTVTVQFEHQRSTTALLQKISSLNLKQKS</sequence>
<dbReference type="Gene3D" id="3.40.50.620">
    <property type="entry name" value="HUPs"/>
    <property type="match status" value="1"/>
</dbReference>
<comment type="catalytic activity">
    <reaction evidence="7">
        <text>D-glycero-beta-D-manno-heptose 1-phosphate + ATP + H(+) = ADP-D-glycero-beta-D-manno-heptose + diphosphate</text>
        <dbReference type="Rhea" id="RHEA:27465"/>
        <dbReference type="ChEBI" id="CHEBI:15378"/>
        <dbReference type="ChEBI" id="CHEBI:30616"/>
        <dbReference type="ChEBI" id="CHEBI:33019"/>
        <dbReference type="ChEBI" id="CHEBI:59967"/>
        <dbReference type="ChEBI" id="CHEBI:61593"/>
        <dbReference type="EC" id="2.7.7.70"/>
    </reaction>
</comment>
<dbReference type="RefSeq" id="WP_205049480.1">
    <property type="nucleotide sequence ID" value="NZ_JACJKX010000001.1"/>
</dbReference>
<keyword evidence="3 9" id="KW-0548">Nucleotidyltransferase</keyword>
<evidence type="ECO:0000256" key="5">
    <source>
        <dbReference type="ARBA" id="ARBA00022840"/>
    </source>
</evidence>
<keyword evidence="4" id="KW-0547">Nucleotide-binding</keyword>
<feature type="domain" description="Cytidyltransferase-like" evidence="8">
    <location>
        <begin position="33"/>
        <end position="168"/>
    </location>
</feature>
<accession>A0ABS2GPX8</accession>